<evidence type="ECO:0000259" key="2">
    <source>
        <dbReference type="PROSITE" id="PS50195"/>
    </source>
</evidence>
<dbReference type="SUPFAM" id="SSF64268">
    <property type="entry name" value="PX domain"/>
    <property type="match status" value="1"/>
</dbReference>
<evidence type="ECO:0000313" key="3">
    <source>
        <dbReference type="Ensembl" id="ENSPKIP00000027992.1"/>
    </source>
</evidence>
<keyword evidence="4" id="KW-1185">Reference proteome</keyword>
<dbReference type="InterPro" id="IPR036871">
    <property type="entry name" value="PX_dom_sf"/>
</dbReference>
<dbReference type="AlphaFoldDB" id="A0A3B3SB76"/>
<dbReference type="Gene3D" id="3.30.1520.10">
    <property type="entry name" value="Phox-like domain"/>
    <property type="match status" value="1"/>
</dbReference>
<dbReference type="PROSITE" id="PS50195">
    <property type="entry name" value="PX"/>
    <property type="match status" value="1"/>
</dbReference>
<accession>A0A3B3SB76</accession>
<feature type="region of interest" description="Disordered" evidence="1">
    <location>
        <begin position="191"/>
        <end position="211"/>
    </location>
</feature>
<sequence length="235" mass="27332">MASAVFEGTSLVNMYVKDCWVNGIRRLIVGRRGEEEDFFEIRTEWSDRNILYLHRSYSDLVRLLKKLEESFPEDRKQLSKSPLIEGLMKINEASDIETKLNEVERLLKNTINMPWKYSRSEVVLTFFERSPLDQVLRNDNVHKIQPCFPSTVNISEIMRSNGFCLANTETILYDQSLHRGKERQLFAETADHRSENGGDFPATEPDHSGNDDDTQAYVTNLSYYHLVPFETDILE</sequence>
<dbReference type="Proteomes" id="UP000261540">
    <property type="component" value="Unplaced"/>
</dbReference>
<dbReference type="GO" id="GO:0035091">
    <property type="term" value="F:phosphatidylinositol binding"/>
    <property type="evidence" value="ECO:0007669"/>
    <property type="project" value="InterPro"/>
</dbReference>
<proteinExistence type="predicted"/>
<dbReference type="InterPro" id="IPR040288">
    <property type="entry name" value="PXDC1"/>
</dbReference>
<feature type="domain" description="PX" evidence="2">
    <location>
        <begin position="1"/>
        <end position="134"/>
    </location>
</feature>
<dbReference type="PANTHER" id="PTHR31433">
    <property type="entry name" value="PX DOMAIN-CONTAINING PROTEIN 1"/>
    <property type="match status" value="1"/>
</dbReference>
<organism evidence="3 4">
    <name type="scientific">Paramormyrops kingsleyae</name>
    <dbReference type="NCBI Taxonomy" id="1676925"/>
    <lineage>
        <taxon>Eukaryota</taxon>
        <taxon>Metazoa</taxon>
        <taxon>Chordata</taxon>
        <taxon>Craniata</taxon>
        <taxon>Vertebrata</taxon>
        <taxon>Euteleostomi</taxon>
        <taxon>Actinopterygii</taxon>
        <taxon>Neopterygii</taxon>
        <taxon>Teleostei</taxon>
        <taxon>Osteoglossocephala</taxon>
        <taxon>Osteoglossomorpha</taxon>
        <taxon>Osteoglossiformes</taxon>
        <taxon>Mormyridae</taxon>
        <taxon>Paramormyrops</taxon>
    </lineage>
</organism>
<dbReference type="PANTHER" id="PTHR31433:SF0">
    <property type="entry name" value="PX DOMAIN-CONTAINING PROTEIN 1"/>
    <property type="match status" value="1"/>
</dbReference>
<reference evidence="3" key="2">
    <citation type="submission" date="2025-09" db="UniProtKB">
        <authorList>
            <consortium name="Ensembl"/>
        </authorList>
    </citation>
    <scope>IDENTIFICATION</scope>
</reference>
<dbReference type="OrthoDB" id="9933228at2759"/>
<dbReference type="InterPro" id="IPR001683">
    <property type="entry name" value="PX_dom"/>
</dbReference>
<dbReference type="Ensembl" id="ENSPKIT00000008767.1">
    <property type="protein sequence ID" value="ENSPKIP00000027992.1"/>
    <property type="gene ID" value="ENSPKIG00000009812.1"/>
</dbReference>
<dbReference type="GeneTree" id="ENSGT00390000009209"/>
<dbReference type="Pfam" id="PF00787">
    <property type="entry name" value="PX"/>
    <property type="match status" value="1"/>
</dbReference>
<evidence type="ECO:0000313" key="4">
    <source>
        <dbReference type="Proteomes" id="UP000261540"/>
    </source>
</evidence>
<name>A0A3B3SB76_9TELE</name>
<reference evidence="3" key="1">
    <citation type="submission" date="2025-08" db="UniProtKB">
        <authorList>
            <consortium name="Ensembl"/>
        </authorList>
    </citation>
    <scope>IDENTIFICATION</scope>
</reference>
<evidence type="ECO:0000256" key="1">
    <source>
        <dbReference type="SAM" id="MobiDB-lite"/>
    </source>
</evidence>
<protein>
    <submittedName>
        <fullName evidence="3">PX domain containing 1</fullName>
    </submittedName>
</protein>